<dbReference type="CDD" id="cd10432">
    <property type="entry name" value="BI-1-like_bacterial"/>
    <property type="match status" value="1"/>
</dbReference>
<reference evidence="7 8" key="1">
    <citation type="journal article" date="2010" name="Science">
        <title>Genomic comparison of the ants Camponotus floridanus and Harpegnathos saltator.</title>
        <authorList>
            <person name="Bonasio R."/>
            <person name="Zhang G."/>
            <person name="Ye C."/>
            <person name="Mutti N.S."/>
            <person name="Fang X."/>
            <person name="Qin N."/>
            <person name="Donahue G."/>
            <person name="Yang P."/>
            <person name="Li Q."/>
            <person name="Li C."/>
            <person name="Zhang P."/>
            <person name="Huang Z."/>
            <person name="Berger S.L."/>
            <person name="Reinberg D."/>
            <person name="Wang J."/>
            <person name="Liebig J."/>
        </authorList>
    </citation>
    <scope>NUCLEOTIDE SEQUENCE [LARGE SCALE GENOMIC DNA]</scope>
    <source>
        <strain evidence="7 8">Hsal</strain>
    </source>
</reference>
<feature type="transmembrane region" description="Helical" evidence="6">
    <location>
        <begin position="67"/>
        <end position="84"/>
    </location>
</feature>
<protein>
    <submittedName>
        <fullName evidence="7">Membrane protein</fullName>
    </submittedName>
</protein>
<evidence type="ECO:0000313" key="8">
    <source>
        <dbReference type="Proteomes" id="UP000188912"/>
    </source>
</evidence>
<evidence type="ECO:0000313" key="7">
    <source>
        <dbReference type="EMBL" id="AQS40741.1"/>
    </source>
</evidence>
<dbReference type="KEGG" id="thd:BHV28_00140"/>
<gene>
    <name evidence="7" type="ORF">BHV28_00140</name>
</gene>
<comment type="similarity">
    <text evidence="2 6">Belongs to the BI1 family.</text>
</comment>
<dbReference type="InterPro" id="IPR006214">
    <property type="entry name" value="Bax_inhibitor_1-related"/>
</dbReference>
<dbReference type="Pfam" id="PF01027">
    <property type="entry name" value="Bax1-I"/>
    <property type="match status" value="1"/>
</dbReference>
<feature type="transmembrane region" description="Helical" evidence="6">
    <location>
        <begin position="217"/>
        <end position="239"/>
    </location>
</feature>
<evidence type="ECO:0000256" key="5">
    <source>
        <dbReference type="ARBA" id="ARBA00023136"/>
    </source>
</evidence>
<evidence type="ECO:0000256" key="6">
    <source>
        <dbReference type="RuleBase" id="RU004379"/>
    </source>
</evidence>
<feature type="transmembrane region" description="Helical" evidence="6">
    <location>
        <begin position="152"/>
        <end position="170"/>
    </location>
</feature>
<dbReference type="AlphaFoldDB" id="A0A1U9JSA1"/>
<proteinExistence type="inferred from homology"/>
<dbReference type="PANTHER" id="PTHR23291">
    <property type="entry name" value="BAX INHIBITOR-RELATED"/>
    <property type="match status" value="1"/>
</dbReference>
<organism evidence="7 8">
    <name type="scientific">Candidatus Tokpelaia hoelldobleri</name>
    <dbReference type="NCBI Taxonomy" id="1902579"/>
    <lineage>
        <taxon>Bacteria</taxon>
        <taxon>Pseudomonadati</taxon>
        <taxon>Pseudomonadota</taxon>
        <taxon>Alphaproteobacteria</taxon>
        <taxon>Hyphomicrobiales</taxon>
        <taxon>Candidatus Tokpelaia</taxon>
    </lineage>
</organism>
<sequence length="243" mass="26742">MADFQNMRSKTVVRGDASIDAGLRSYMLRVYNTMALGLVVTAIVAMATYALATNNMAFAQAIYGSPLRYVVMFAPLVAILFLNFNIHNLSTGAARIFFFVFASLIGISFSSILLVFAMDSIAQVFFITAASFGALSLYGYTTKSDLRPLGTFLFIGLFGLILASIVHIFFMRDSQAMDFAISVVGVLIFAGLTAYDTQAIKENYYEADDHATTGRKVIMGALSLYLDFINMFIFLLRLLGNRD</sequence>
<accession>A0A1U9JSA1</accession>
<keyword evidence="4 6" id="KW-1133">Transmembrane helix</keyword>
<keyword evidence="5 6" id="KW-0472">Membrane</keyword>
<dbReference type="Proteomes" id="UP000188912">
    <property type="component" value="Chromosome"/>
</dbReference>
<evidence type="ECO:0000256" key="2">
    <source>
        <dbReference type="ARBA" id="ARBA00010350"/>
    </source>
</evidence>
<evidence type="ECO:0000256" key="4">
    <source>
        <dbReference type="ARBA" id="ARBA00022989"/>
    </source>
</evidence>
<evidence type="ECO:0000256" key="3">
    <source>
        <dbReference type="ARBA" id="ARBA00022692"/>
    </source>
</evidence>
<feature type="transmembrane region" description="Helical" evidence="6">
    <location>
        <begin position="96"/>
        <end position="115"/>
    </location>
</feature>
<dbReference type="STRING" id="1902579.BHV28_00140"/>
<dbReference type="GO" id="GO:0005886">
    <property type="term" value="C:plasma membrane"/>
    <property type="evidence" value="ECO:0007669"/>
    <property type="project" value="TreeGrafter"/>
</dbReference>
<keyword evidence="3 6" id="KW-0812">Transmembrane</keyword>
<feature type="transmembrane region" description="Helical" evidence="6">
    <location>
        <begin position="121"/>
        <end position="140"/>
    </location>
</feature>
<evidence type="ECO:0000256" key="1">
    <source>
        <dbReference type="ARBA" id="ARBA00004141"/>
    </source>
</evidence>
<comment type="subcellular location">
    <subcellularLocation>
        <location evidence="1">Membrane</location>
        <topology evidence="1">Multi-pass membrane protein</topology>
    </subcellularLocation>
</comment>
<dbReference type="EMBL" id="CP017315">
    <property type="protein sequence ID" value="AQS40741.1"/>
    <property type="molecule type" value="Genomic_DNA"/>
</dbReference>
<feature type="transmembrane region" description="Helical" evidence="6">
    <location>
        <begin position="176"/>
        <end position="196"/>
    </location>
</feature>
<dbReference type="PANTHER" id="PTHR23291:SF50">
    <property type="entry name" value="PROTEIN LIFEGUARD 4"/>
    <property type="match status" value="1"/>
</dbReference>
<reference evidence="7 8" key="2">
    <citation type="journal article" date="2016" name="Sci. Rep.">
        <title>The genome of Rhizobiales bacteria in predatory ants reveals urease gene functions but no genes for nitrogen fixation.</title>
        <authorList>
            <person name="Neuvonen M.M."/>
            <person name="Tamarit D."/>
            <person name="Naslund K."/>
            <person name="Liebig J."/>
            <person name="Feldhaar H."/>
            <person name="Moran N.A."/>
            <person name="Guy L."/>
            <person name="Andersson S.G."/>
        </authorList>
    </citation>
    <scope>NUCLEOTIDE SEQUENCE [LARGE SCALE GENOMIC DNA]</scope>
    <source>
        <strain evidence="7 8">Hsal</strain>
    </source>
</reference>
<name>A0A1U9JSA1_9HYPH</name>
<feature type="transmembrane region" description="Helical" evidence="6">
    <location>
        <begin position="30"/>
        <end position="52"/>
    </location>
</feature>
<keyword evidence="8" id="KW-1185">Reference proteome</keyword>